<dbReference type="Proteomes" id="UP000593979">
    <property type="component" value="Segment"/>
</dbReference>
<keyword evidence="2" id="KW-1185">Reference proteome</keyword>
<dbReference type="GeneID" id="65129315"/>
<reference evidence="1 2" key="1">
    <citation type="submission" date="2020-07" db="EMBL/GenBank/DDBJ databases">
        <title>Taxonomic proposal: Crassvirales, a new order of highly abundant and diverse bacterial viruses.</title>
        <authorList>
            <person name="Shkoporov A.N."/>
            <person name="Stockdale S.R."/>
            <person name="Guerin E."/>
            <person name="Ross R.P."/>
            <person name="Hill C."/>
        </authorList>
    </citation>
    <scope>NUCLEOTIDE SEQUENCE [LARGE SCALE GENOMIC DNA]</scope>
</reference>
<protein>
    <submittedName>
        <fullName evidence="1">Putative recombination protein</fullName>
    </submittedName>
</protein>
<dbReference type="EMBL" id="MT774383">
    <property type="protein sequence ID" value="QOR58834.1"/>
    <property type="molecule type" value="Genomic_DNA"/>
</dbReference>
<proteinExistence type="predicted"/>
<organism evidence="1 2">
    <name type="scientific">uncultured phage cr11_1</name>
    <dbReference type="NCBI Taxonomy" id="2772067"/>
    <lineage>
        <taxon>Viruses</taxon>
        <taxon>Duplodnaviria</taxon>
        <taxon>Heunggongvirae</taxon>
        <taxon>Uroviricota</taxon>
        <taxon>Caudoviricetes</taxon>
        <taxon>Crassvirales</taxon>
        <taxon>Intestiviridae</taxon>
        <taxon>Crudevirinae</taxon>
        <taxon>Delmidovirus</taxon>
        <taxon>Delmidovirus splanchnicus</taxon>
    </lineage>
</organism>
<name>A0A7M1RXG9_9CAUD</name>
<sequence length="314" mass="35533">MENKESETKENLLADKVPAVSNNELQHQTNNQRFSSINLFDDKQLAVAENFLTKIMRSDKGGIKSVNDGLAILMRAQDLNLPFSTCIEHIHVINGKTGVDIHVIKALLSKAAITWELTKDYVAQYECTDGFNVYVDNLLPEYAIRCKTADEATKLAEADTNNEHIYVYPVKWYQDFNGNIYRDYQLTEHHKVAINQKHANNIIAEKKIPVTRIPAKPVDFVTEYELIRNVNGKEVHAIGHFSYNEAQAAGMFDKDTYKKYARILIGHRAFTYAARDIASDILFGVAETTELKIVAGADLKDADIIDIQPEEIKN</sequence>
<dbReference type="KEGG" id="vg:65129315"/>
<dbReference type="RefSeq" id="YP_010110992.1">
    <property type="nucleotide sequence ID" value="NC_055876.1"/>
</dbReference>
<evidence type="ECO:0000313" key="1">
    <source>
        <dbReference type="EMBL" id="QOR58834.1"/>
    </source>
</evidence>
<evidence type="ECO:0000313" key="2">
    <source>
        <dbReference type="Proteomes" id="UP000593979"/>
    </source>
</evidence>
<accession>A0A7M1RXG9</accession>